<evidence type="ECO:0000259" key="5">
    <source>
        <dbReference type="Pfam" id="PF03446"/>
    </source>
</evidence>
<protein>
    <submittedName>
        <fullName evidence="7">2-hydroxy-3-oxopropionate reductase</fullName>
        <ecNumber evidence="7">1.1.1.60</ecNumber>
    </submittedName>
</protein>
<dbReference type="RefSeq" id="WP_021167087.1">
    <property type="nucleotide sequence ID" value="NZ_CTRP01000010.1"/>
</dbReference>
<dbReference type="AlphaFoldDB" id="A0A0U1KY73"/>
<feature type="active site" evidence="4">
    <location>
        <position position="171"/>
    </location>
</feature>
<dbReference type="InterPro" id="IPR008927">
    <property type="entry name" value="6-PGluconate_DH-like_C_sf"/>
</dbReference>
<dbReference type="InterPro" id="IPR006115">
    <property type="entry name" value="6PGDH_NADP-bd"/>
</dbReference>
<dbReference type="InterPro" id="IPR015815">
    <property type="entry name" value="HIBADH-related"/>
</dbReference>
<evidence type="ECO:0000313" key="7">
    <source>
        <dbReference type="EMBL" id="CQR72368.1"/>
    </source>
</evidence>
<evidence type="ECO:0000259" key="6">
    <source>
        <dbReference type="Pfam" id="PF14833"/>
    </source>
</evidence>
<evidence type="ECO:0000256" key="4">
    <source>
        <dbReference type="PIRSR" id="PIRSR000103-1"/>
    </source>
</evidence>
<comment type="similarity">
    <text evidence="1">Belongs to the HIBADH-related family.</text>
</comment>
<dbReference type="Pfam" id="PF03446">
    <property type="entry name" value="NAD_binding_2"/>
    <property type="match status" value="1"/>
</dbReference>
<dbReference type="EC" id="1.1.1.60" evidence="7"/>
<dbReference type="Gene3D" id="3.40.50.720">
    <property type="entry name" value="NAD(P)-binding Rossmann-like Domain"/>
    <property type="match status" value="1"/>
</dbReference>
<evidence type="ECO:0000256" key="3">
    <source>
        <dbReference type="ARBA" id="ARBA00023027"/>
    </source>
</evidence>
<dbReference type="Pfam" id="PF14833">
    <property type="entry name" value="NAD_binding_11"/>
    <property type="match status" value="1"/>
</dbReference>
<dbReference type="PANTHER" id="PTHR43060:SF15">
    <property type="entry name" value="3-HYDROXYISOBUTYRATE DEHYDROGENASE-LIKE 1, MITOCHONDRIAL-RELATED"/>
    <property type="match status" value="1"/>
</dbReference>
<dbReference type="Proteomes" id="UP000049855">
    <property type="component" value="Unassembled WGS sequence"/>
</dbReference>
<dbReference type="GO" id="GO:0008679">
    <property type="term" value="F:2-hydroxy-3-oxopropionate reductase activity"/>
    <property type="evidence" value="ECO:0007669"/>
    <property type="project" value="UniProtKB-EC"/>
</dbReference>
<gene>
    <name evidence="7" type="ORF">SpAn4DRAFT_2828</name>
</gene>
<organism evidence="7 8">
    <name type="scientific">Sporomusa ovata</name>
    <dbReference type="NCBI Taxonomy" id="2378"/>
    <lineage>
        <taxon>Bacteria</taxon>
        <taxon>Bacillati</taxon>
        <taxon>Bacillota</taxon>
        <taxon>Negativicutes</taxon>
        <taxon>Selenomonadales</taxon>
        <taxon>Sporomusaceae</taxon>
        <taxon>Sporomusa</taxon>
    </lineage>
</organism>
<keyword evidence="8" id="KW-1185">Reference proteome</keyword>
<keyword evidence="2 7" id="KW-0560">Oxidoreductase</keyword>
<dbReference type="Gene3D" id="1.10.1040.10">
    <property type="entry name" value="N-(1-d-carboxylethyl)-l-norvaline Dehydrogenase, domain 2"/>
    <property type="match status" value="1"/>
</dbReference>
<dbReference type="PIRSF" id="PIRSF000103">
    <property type="entry name" value="HIBADH"/>
    <property type="match status" value="1"/>
</dbReference>
<dbReference type="InterPro" id="IPR013328">
    <property type="entry name" value="6PGD_dom2"/>
</dbReference>
<dbReference type="EMBL" id="CTRP01000010">
    <property type="protein sequence ID" value="CQR72368.1"/>
    <property type="molecule type" value="Genomic_DNA"/>
</dbReference>
<evidence type="ECO:0000256" key="1">
    <source>
        <dbReference type="ARBA" id="ARBA00009080"/>
    </source>
</evidence>
<feature type="domain" description="3-hydroxyisobutyrate dehydrogenase-like NAD-binding" evidence="6">
    <location>
        <begin position="165"/>
        <end position="286"/>
    </location>
</feature>
<evidence type="ECO:0000256" key="2">
    <source>
        <dbReference type="ARBA" id="ARBA00023002"/>
    </source>
</evidence>
<dbReference type="PANTHER" id="PTHR43060">
    <property type="entry name" value="3-HYDROXYISOBUTYRATE DEHYDROGENASE-LIKE 1, MITOCHONDRIAL-RELATED"/>
    <property type="match status" value="1"/>
</dbReference>
<reference evidence="8" key="1">
    <citation type="submission" date="2015-03" db="EMBL/GenBank/DDBJ databases">
        <authorList>
            <person name="Nijsse Bart"/>
        </authorList>
    </citation>
    <scope>NUCLEOTIDE SEQUENCE [LARGE SCALE GENOMIC DNA]</scope>
</reference>
<sequence length="298" mass="30718">MKSIAFAGLGAMGKPIAKNLLQAGYSVTVFDICQEAVQELISQGAQGAASLKEAASGKDIIFMSLPNAAIVENVLLQEAGLLAGSHQGQIIIDLSSVTPGHTQKMAKLAEAKGVHYLDAPVSGGVAGASAGTLTIMVGGEAAVLEDCRELLNVIGKKIYHVGPVGAGDTMKLVNNLLLGINMVAVTEALALGAKAGLDPNTMLEVISVSSGRSYALEAKVPGFILQGNFEPGFAIDLQHKDLAMATETAAELGMPLKVGNMAQAVYEEAQAKGLGRKDISAVITLLEELVGISVRTKK</sequence>
<dbReference type="InterPro" id="IPR036291">
    <property type="entry name" value="NAD(P)-bd_dom_sf"/>
</dbReference>
<dbReference type="SUPFAM" id="SSF48179">
    <property type="entry name" value="6-phosphogluconate dehydrogenase C-terminal domain-like"/>
    <property type="match status" value="1"/>
</dbReference>
<evidence type="ECO:0000313" key="8">
    <source>
        <dbReference type="Proteomes" id="UP000049855"/>
    </source>
</evidence>
<dbReference type="GO" id="GO:0050661">
    <property type="term" value="F:NADP binding"/>
    <property type="evidence" value="ECO:0007669"/>
    <property type="project" value="InterPro"/>
</dbReference>
<dbReference type="SUPFAM" id="SSF51735">
    <property type="entry name" value="NAD(P)-binding Rossmann-fold domains"/>
    <property type="match status" value="1"/>
</dbReference>
<dbReference type="InterPro" id="IPR029154">
    <property type="entry name" value="HIBADH-like_NADP-bd"/>
</dbReference>
<proteinExistence type="inferred from homology"/>
<keyword evidence="3" id="KW-0520">NAD</keyword>
<feature type="domain" description="6-phosphogluconate dehydrogenase NADP-binding" evidence="5">
    <location>
        <begin position="3"/>
        <end position="162"/>
    </location>
</feature>
<accession>A0A0U1KY73</accession>
<name>A0A0U1KY73_9FIRM</name>
<dbReference type="GO" id="GO:0051287">
    <property type="term" value="F:NAD binding"/>
    <property type="evidence" value="ECO:0007669"/>
    <property type="project" value="InterPro"/>
</dbReference>